<accession>A0ABX5XWZ7</accession>
<evidence type="ECO:0000256" key="1">
    <source>
        <dbReference type="SAM" id="Phobius"/>
    </source>
</evidence>
<evidence type="ECO:0000313" key="3">
    <source>
        <dbReference type="Proteomes" id="UP000318081"/>
    </source>
</evidence>
<keyword evidence="1" id="KW-0812">Transmembrane</keyword>
<keyword evidence="1" id="KW-1133">Transmembrane helix</keyword>
<dbReference type="EMBL" id="CP036432">
    <property type="protein sequence ID" value="QDV86306.1"/>
    <property type="molecule type" value="Genomic_DNA"/>
</dbReference>
<feature type="transmembrane region" description="Helical" evidence="1">
    <location>
        <begin position="121"/>
        <end position="145"/>
    </location>
</feature>
<sequence>MPAFDVDSQSPGGSFEPQPADHWSMPLGAIAGIRLYLSYSVFVALAILAGLVATVHGREGNGDLPLVALTAVTIWCFGWGLQLLVQLGLHRWTNAKSESITIGLLGVEAANPLYRRYPWSAVANLMAACFSLTALVMLGASCLAVHMLTRTAGYADGTLWLQELAAPGLGLDAVEKSYLTAAWLLWIQAACQAYPLPKNLGRGAIASAIALFAAEANDDLQLKLLRRLLQLISLITVVIAIATLIGDGDVHLPRWPVLLFLAGLLWVSTYKNDLRDWITSIHVAAADPIAGHFDVTELRASDVTDSHDTSVRTPWLSEWIDSVRMRHKRKRVRAAMRREHEEANDAARLDQVLQIVSQHGTKGLSHEDRALLQRVSKNLRRHRESQQQSDGGASE</sequence>
<dbReference type="RefSeq" id="WP_145217251.1">
    <property type="nucleotide sequence ID" value="NZ_CP036432.1"/>
</dbReference>
<evidence type="ECO:0000313" key="2">
    <source>
        <dbReference type="EMBL" id="QDV86306.1"/>
    </source>
</evidence>
<feature type="transmembrane region" description="Helical" evidence="1">
    <location>
        <begin position="228"/>
        <end position="246"/>
    </location>
</feature>
<organism evidence="2 3">
    <name type="scientific">Stieleria magnilauensis</name>
    <dbReference type="NCBI Taxonomy" id="2527963"/>
    <lineage>
        <taxon>Bacteria</taxon>
        <taxon>Pseudomonadati</taxon>
        <taxon>Planctomycetota</taxon>
        <taxon>Planctomycetia</taxon>
        <taxon>Pirellulales</taxon>
        <taxon>Pirellulaceae</taxon>
        <taxon>Stieleria</taxon>
    </lineage>
</organism>
<keyword evidence="1" id="KW-0472">Membrane</keyword>
<name>A0ABX5XWZ7_9BACT</name>
<proteinExistence type="predicted"/>
<keyword evidence="3" id="KW-1185">Reference proteome</keyword>
<reference evidence="2 3" key="1">
    <citation type="submission" date="2019-02" db="EMBL/GenBank/DDBJ databases">
        <title>Deep-cultivation of Planctomycetes and their phenomic and genomic characterization uncovers novel biology.</title>
        <authorList>
            <person name="Wiegand S."/>
            <person name="Jogler M."/>
            <person name="Boedeker C."/>
            <person name="Pinto D."/>
            <person name="Vollmers J."/>
            <person name="Rivas-Marin E."/>
            <person name="Kohn T."/>
            <person name="Peeters S.H."/>
            <person name="Heuer A."/>
            <person name="Rast P."/>
            <person name="Oberbeckmann S."/>
            <person name="Bunk B."/>
            <person name="Jeske O."/>
            <person name="Meyerdierks A."/>
            <person name="Storesund J.E."/>
            <person name="Kallscheuer N."/>
            <person name="Luecker S."/>
            <person name="Lage O.M."/>
            <person name="Pohl T."/>
            <person name="Merkel B.J."/>
            <person name="Hornburger P."/>
            <person name="Mueller R.-W."/>
            <person name="Bruemmer F."/>
            <person name="Labrenz M."/>
            <person name="Spormann A.M."/>
            <person name="Op den Camp H."/>
            <person name="Overmann J."/>
            <person name="Amann R."/>
            <person name="Jetten M.S.M."/>
            <person name="Mascher T."/>
            <person name="Medema M.H."/>
            <person name="Devos D.P."/>
            <person name="Kaster A.-K."/>
            <person name="Ovreas L."/>
            <person name="Rohde M."/>
            <person name="Galperin M.Y."/>
            <person name="Jogler C."/>
        </authorList>
    </citation>
    <scope>NUCLEOTIDE SEQUENCE [LARGE SCALE GENOMIC DNA]</scope>
    <source>
        <strain evidence="2 3">TBK1r</strain>
    </source>
</reference>
<feature type="transmembrane region" description="Helical" evidence="1">
    <location>
        <begin position="66"/>
        <end position="89"/>
    </location>
</feature>
<evidence type="ECO:0008006" key="4">
    <source>
        <dbReference type="Google" id="ProtNLM"/>
    </source>
</evidence>
<gene>
    <name evidence="2" type="ORF">TBK1r_53250</name>
</gene>
<protein>
    <recommendedName>
        <fullName evidence="4">Transmembrane protein</fullName>
    </recommendedName>
</protein>
<feature type="transmembrane region" description="Helical" evidence="1">
    <location>
        <begin position="252"/>
        <end position="270"/>
    </location>
</feature>
<feature type="transmembrane region" description="Helical" evidence="1">
    <location>
        <begin position="33"/>
        <end position="54"/>
    </location>
</feature>
<dbReference type="Proteomes" id="UP000318081">
    <property type="component" value="Chromosome"/>
</dbReference>